<evidence type="ECO:0000259" key="3">
    <source>
        <dbReference type="Pfam" id="PF07732"/>
    </source>
</evidence>
<reference evidence="4 5" key="1">
    <citation type="journal article" date="2018" name="Sci. Data">
        <title>The draft genome sequence of cork oak.</title>
        <authorList>
            <person name="Ramos A.M."/>
            <person name="Usie A."/>
            <person name="Barbosa P."/>
            <person name="Barros P.M."/>
            <person name="Capote T."/>
            <person name="Chaves I."/>
            <person name="Simoes F."/>
            <person name="Abreu I."/>
            <person name="Carrasquinho I."/>
            <person name="Faro C."/>
            <person name="Guimaraes J.B."/>
            <person name="Mendonca D."/>
            <person name="Nobrega F."/>
            <person name="Rodrigues L."/>
            <person name="Saibo N.J.M."/>
            <person name="Varela M.C."/>
            <person name="Egas C."/>
            <person name="Matos J."/>
            <person name="Miguel C.M."/>
            <person name="Oliveira M.M."/>
            <person name="Ricardo C.P."/>
            <person name="Goncalves S."/>
        </authorList>
    </citation>
    <scope>NUCLEOTIDE SEQUENCE [LARGE SCALE GENOMIC DNA]</scope>
    <source>
        <strain evidence="5">cv. HL8</strain>
    </source>
</reference>
<feature type="domain" description="Plastocyanin-like" evidence="3">
    <location>
        <begin position="68"/>
        <end position="116"/>
    </location>
</feature>
<evidence type="ECO:0000313" key="4">
    <source>
        <dbReference type="EMBL" id="KAK7841324.1"/>
    </source>
</evidence>
<dbReference type="Proteomes" id="UP000237347">
    <property type="component" value="Unassembled WGS sequence"/>
</dbReference>
<dbReference type="Pfam" id="PF07732">
    <property type="entry name" value="Cu-oxidase_3"/>
    <property type="match status" value="1"/>
</dbReference>
<protein>
    <submittedName>
        <fullName evidence="4">Laccase-15</fullName>
    </submittedName>
</protein>
<feature type="chain" id="PRO_5043597852" evidence="2">
    <location>
        <begin position="29"/>
        <end position="117"/>
    </location>
</feature>
<proteinExistence type="inferred from homology"/>
<dbReference type="PANTHER" id="PTHR11709:SF410">
    <property type="entry name" value="LACCASE"/>
    <property type="match status" value="1"/>
</dbReference>
<dbReference type="GO" id="GO:0005507">
    <property type="term" value="F:copper ion binding"/>
    <property type="evidence" value="ECO:0007669"/>
    <property type="project" value="InterPro"/>
</dbReference>
<dbReference type="GO" id="GO:0016491">
    <property type="term" value="F:oxidoreductase activity"/>
    <property type="evidence" value="ECO:0007669"/>
    <property type="project" value="TreeGrafter"/>
</dbReference>
<comment type="caution">
    <text evidence="4">The sequence shown here is derived from an EMBL/GenBank/DDBJ whole genome shotgun (WGS) entry which is preliminary data.</text>
</comment>
<organism evidence="4 5">
    <name type="scientific">Quercus suber</name>
    <name type="common">Cork oak</name>
    <dbReference type="NCBI Taxonomy" id="58331"/>
    <lineage>
        <taxon>Eukaryota</taxon>
        <taxon>Viridiplantae</taxon>
        <taxon>Streptophyta</taxon>
        <taxon>Embryophyta</taxon>
        <taxon>Tracheophyta</taxon>
        <taxon>Spermatophyta</taxon>
        <taxon>Magnoliopsida</taxon>
        <taxon>eudicotyledons</taxon>
        <taxon>Gunneridae</taxon>
        <taxon>Pentapetalae</taxon>
        <taxon>rosids</taxon>
        <taxon>fabids</taxon>
        <taxon>Fagales</taxon>
        <taxon>Fagaceae</taxon>
        <taxon>Quercus</taxon>
    </lineage>
</organism>
<keyword evidence="2" id="KW-0732">Signal</keyword>
<evidence type="ECO:0000313" key="5">
    <source>
        <dbReference type="Proteomes" id="UP000237347"/>
    </source>
</evidence>
<dbReference type="AlphaFoldDB" id="A0AAW0KRA2"/>
<dbReference type="PANTHER" id="PTHR11709">
    <property type="entry name" value="MULTI-COPPER OXIDASE"/>
    <property type="match status" value="1"/>
</dbReference>
<sequence length="117" mass="13585">MNFKNKECLLNFIGFLFLVAQCLSIVEGEVHFYEFIRKASRDYVTQKNASNTGTQRGHNVCQCSQPRHSVKQPRNPWLDGPAYIMQCPIKSGSHFTYEVIFSTEEGTLWWHAHSDWT</sequence>
<keyword evidence="5" id="KW-1185">Reference proteome</keyword>
<evidence type="ECO:0000256" key="2">
    <source>
        <dbReference type="SAM" id="SignalP"/>
    </source>
</evidence>
<name>A0AAW0KRA2_QUESU</name>
<accession>A0AAW0KRA2</accession>
<dbReference type="Gene3D" id="2.60.40.420">
    <property type="entry name" value="Cupredoxins - blue copper proteins"/>
    <property type="match status" value="1"/>
</dbReference>
<feature type="signal peptide" evidence="2">
    <location>
        <begin position="1"/>
        <end position="28"/>
    </location>
</feature>
<dbReference type="InterPro" id="IPR011707">
    <property type="entry name" value="Cu-oxidase-like_N"/>
</dbReference>
<comment type="similarity">
    <text evidence="1">Belongs to the multicopper oxidase family.</text>
</comment>
<dbReference type="InterPro" id="IPR045087">
    <property type="entry name" value="Cu-oxidase_fam"/>
</dbReference>
<gene>
    <name evidence="4" type="primary">TT10_8</name>
    <name evidence="4" type="ORF">CFP56_015528</name>
</gene>
<evidence type="ECO:0000256" key="1">
    <source>
        <dbReference type="ARBA" id="ARBA00010609"/>
    </source>
</evidence>
<dbReference type="InterPro" id="IPR008972">
    <property type="entry name" value="Cupredoxin"/>
</dbReference>
<dbReference type="EMBL" id="PKMF04000243">
    <property type="protein sequence ID" value="KAK7841324.1"/>
    <property type="molecule type" value="Genomic_DNA"/>
</dbReference>
<dbReference type="SUPFAM" id="SSF49503">
    <property type="entry name" value="Cupredoxins"/>
    <property type="match status" value="1"/>
</dbReference>